<dbReference type="PANTHER" id="PTHR43308:SF5">
    <property type="entry name" value="S-LAYER PROTEIN _ PEPTIDOGLYCAN ENDO-BETA-N-ACETYLGLUCOSAMINIDASE"/>
    <property type="match status" value="1"/>
</dbReference>
<dbReference type="PANTHER" id="PTHR43308">
    <property type="entry name" value="OUTER MEMBRANE PROTEIN ALPHA-RELATED"/>
    <property type="match status" value="1"/>
</dbReference>
<dbReference type="EMBL" id="JBHMAG010000009">
    <property type="protein sequence ID" value="MFB9752160.1"/>
    <property type="molecule type" value="Genomic_DNA"/>
</dbReference>
<dbReference type="Pfam" id="PF00395">
    <property type="entry name" value="SLH"/>
    <property type="match status" value="2"/>
</dbReference>
<feature type="domain" description="SLH" evidence="2">
    <location>
        <begin position="97"/>
        <end position="160"/>
    </location>
</feature>
<dbReference type="Proteomes" id="UP001589619">
    <property type="component" value="Unassembled WGS sequence"/>
</dbReference>
<feature type="signal peptide" evidence="1">
    <location>
        <begin position="1"/>
        <end position="25"/>
    </location>
</feature>
<dbReference type="InterPro" id="IPR013783">
    <property type="entry name" value="Ig-like_fold"/>
</dbReference>
<keyword evidence="1" id="KW-0732">Signal</keyword>
<organism evidence="3 4">
    <name type="scientific">Paenibacillus hodogayensis</name>
    <dbReference type="NCBI Taxonomy" id="279208"/>
    <lineage>
        <taxon>Bacteria</taxon>
        <taxon>Bacillati</taxon>
        <taxon>Bacillota</taxon>
        <taxon>Bacilli</taxon>
        <taxon>Bacillales</taxon>
        <taxon>Paenibacillaceae</taxon>
        <taxon>Paenibacillus</taxon>
    </lineage>
</organism>
<comment type="caution">
    <text evidence="3">The sequence shown here is derived from an EMBL/GenBank/DDBJ whole genome shotgun (WGS) entry which is preliminary data.</text>
</comment>
<reference evidence="3 4" key="1">
    <citation type="submission" date="2024-09" db="EMBL/GenBank/DDBJ databases">
        <authorList>
            <person name="Sun Q."/>
            <person name="Mori K."/>
        </authorList>
    </citation>
    <scope>NUCLEOTIDE SEQUENCE [LARGE SCALE GENOMIC DNA]</scope>
    <source>
        <strain evidence="3 4">JCM 12520</strain>
    </source>
</reference>
<evidence type="ECO:0000256" key="1">
    <source>
        <dbReference type="SAM" id="SignalP"/>
    </source>
</evidence>
<dbReference type="RefSeq" id="WP_344910938.1">
    <property type="nucleotide sequence ID" value="NZ_BAAAYO010000010.1"/>
</dbReference>
<evidence type="ECO:0000259" key="2">
    <source>
        <dbReference type="PROSITE" id="PS51272"/>
    </source>
</evidence>
<protein>
    <submittedName>
        <fullName evidence="3">S-layer homology domain-containing protein</fullName>
    </submittedName>
</protein>
<dbReference type="InterPro" id="IPR001119">
    <property type="entry name" value="SLH_dom"/>
</dbReference>
<dbReference type="InterPro" id="IPR051465">
    <property type="entry name" value="Cell_Envelope_Struct_Comp"/>
</dbReference>
<accession>A0ABV5VV25</accession>
<gene>
    <name evidence="3" type="ORF">ACFFNY_11395</name>
</gene>
<evidence type="ECO:0000313" key="3">
    <source>
        <dbReference type="EMBL" id="MFB9752160.1"/>
    </source>
</evidence>
<keyword evidence="4" id="KW-1185">Reference proteome</keyword>
<feature type="chain" id="PRO_5045848043" evidence="1">
    <location>
        <begin position="26"/>
        <end position="715"/>
    </location>
</feature>
<dbReference type="Gene3D" id="2.60.40.10">
    <property type="entry name" value="Immunoglobulins"/>
    <property type="match status" value="6"/>
</dbReference>
<feature type="domain" description="SLH" evidence="2">
    <location>
        <begin position="33"/>
        <end position="96"/>
    </location>
</feature>
<feature type="domain" description="SLH" evidence="2">
    <location>
        <begin position="164"/>
        <end position="227"/>
    </location>
</feature>
<dbReference type="PROSITE" id="PS51272">
    <property type="entry name" value="SLH"/>
    <property type="match status" value="3"/>
</dbReference>
<proteinExistence type="predicted"/>
<evidence type="ECO:0000313" key="4">
    <source>
        <dbReference type="Proteomes" id="UP001589619"/>
    </source>
</evidence>
<name>A0ABV5VV25_9BACL</name>
<sequence length="715" mass="77953">MRKKIAGALASVLIAFAPAHSYVHAAGNTYITQQVSFIDIHNDYWAGSAILDLAKTNVISGYEDNTFKPENPVTREEFASLVAKTFYLDLPESGAKATYYDVSPDRWSFPYIEASREFLTGYYPPSGKAFFSPTLDATREDVAVTLVKTLGYTPDDLRNPRILENTFRDVNSISPNLKTYVALAVEKQLFSGYPDQTFKGDKQVTRAEVATLLYKIIKNASADGHAPIQLNVNVPETTSNGTFYVSGETSPGATVTINNREVSVVQGQFKEGLKINQGEGDYTVTVTARLPGGKSKTVTKVIQYEKGGPELTVNDIPEETDKQYVTVSWSVRDENDSRTVVYVNNEAQRDYSNQKKVELTEGTNTIVVKATNSLGKSTTVTKTIVFNTGGPVLKVNDIPDTTDKASVNVSWSVTDKNDSKPKVYINDEAQSEWSSSKTISLSEGANTIVFKATNSLGKSTTVTKTITLSTGGPVLKVNDIPDSTDKTSVMVSWSVTDKNDSRPIVYINDEAQSEWSSSKTIALNEGINTIVFRATNSLGKSTTVTKKISLGTGAPVLKVNPLPASTDSSTLNVSWTVTDKNDDSVRLFLNEKEYSKWQSSATLTLEPGENVLVFKAVNANGKETVVSKTVTFNPPAPKLTAGYMPSRTTSSSLTVTWTLSDKNDNSPKLYVNDEFQSTWNSSKTVSLVKGANTVTLLAVNKYGKQTTVTNTVYKD</sequence>